<dbReference type="KEGG" id="csl:COCSUDRAFT_59463"/>
<comment type="subcellular location">
    <subcellularLocation>
        <location evidence="1">Membrane</location>
        <topology evidence="1">Multi-pass membrane protein</topology>
    </subcellularLocation>
    <subcellularLocation>
        <location evidence="2">Plastid</location>
        <location evidence="2">Chloroplast</location>
    </subcellularLocation>
</comment>
<keyword evidence="7" id="KW-0472">Membrane</keyword>
<dbReference type="eggNOG" id="ENOG502RZBJ">
    <property type="taxonomic scope" value="Eukaryota"/>
</dbReference>
<dbReference type="PANTHER" id="PTHR14154">
    <property type="entry name" value="UPF0041 BRAIN PROTEIN 44-RELATED"/>
    <property type="match status" value="1"/>
</dbReference>
<dbReference type="Gene3D" id="1.10.3460.10">
    <property type="entry name" value="Chlorophyll a/b binding protein domain"/>
    <property type="match status" value="1"/>
</dbReference>
<evidence type="ECO:0000256" key="4">
    <source>
        <dbReference type="ARBA" id="ARBA00022640"/>
    </source>
</evidence>
<accession>I0Z8K2</accession>
<keyword evidence="4" id="KW-0934">Plastid</keyword>
<dbReference type="RefSeq" id="XP_005651515.1">
    <property type="nucleotide sequence ID" value="XM_005651458.1"/>
</dbReference>
<comment type="similarity">
    <text evidence="8">Belongs to the ELIP/psbS family.</text>
</comment>
<evidence type="ECO:0000256" key="1">
    <source>
        <dbReference type="ARBA" id="ARBA00004141"/>
    </source>
</evidence>
<evidence type="ECO:0000256" key="6">
    <source>
        <dbReference type="ARBA" id="ARBA00022989"/>
    </source>
</evidence>
<dbReference type="GO" id="GO:0016020">
    <property type="term" value="C:membrane"/>
    <property type="evidence" value="ECO:0007669"/>
    <property type="project" value="UniProtKB-SubCell"/>
</dbReference>
<dbReference type="Pfam" id="PF00504">
    <property type="entry name" value="Chloroa_b-bind"/>
    <property type="match status" value="1"/>
</dbReference>
<dbReference type="GO" id="GO:0009507">
    <property type="term" value="C:chloroplast"/>
    <property type="evidence" value="ECO:0007669"/>
    <property type="project" value="UniProtKB-SubCell"/>
</dbReference>
<sequence>MTAIRATSDNEVVKSEAPIQPTVFYGGNSYTESEWAAAVRSGRVADTQPTPSTSDAGSVPNIGDIMAFSGPAPERTNGRLAMLGFVAAVAAELVSGKGVLSQWAQEPTLITVTFVLFAAGSLAPLFKNADKGQSLGPFTPSAEIINGRAAMIGFAALIGIEALKGSALF</sequence>
<evidence type="ECO:0000256" key="5">
    <source>
        <dbReference type="ARBA" id="ARBA00022692"/>
    </source>
</evidence>
<dbReference type="Proteomes" id="UP000007264">
    <property type="component" value="Unassembled WGS sequence"/>
</dbReference>
<keyword evidence="6" id="KW-1133">Transmembrane helix</keyword>
<dbReference type="SUPFAM" id="SSF103511">
    <property type="entry name" value="Chlorophyll a-b binding protein"/>
    <property type="match status" value="1"/>
</dbReference>
<proteinExistence type="inferred from homology"/>
<dbReference type="OrthoDB" id="507141at2759"/>
<comment type="caution">
    <text evidence="9">The sequence shown here is derived from an EMBL/GenBank/DDBJ whole genome shotgun (WGS) entry which is preliminary data.</text>
</comment>
<dbReference type="GeneID" id="17044980"/>
<organism evidence="9 10">
    <name type="scientific">Coccomyxa subellipsoidea (strain C-169)</name>
    <name type="common">Green microalga</name>
    <dbReference type="NCBI Taxonomy" id="574566"/>
    <lineage>
        <taxon>Eukaryota</taxon>
        <taxon>Viridiplantae</taxon>
        <taxon>Chlorophyta</taxon>
        <taxon>core chlorophytes</taxon>
        <taxon>Trebouxiophyceae</taxon>
        <taxon>Trebouxiophyceae incertae sedis</taxon>
        <taxon>Coccomyxaceae</taxon>
        <taxon>Coccomyxa</taxon>
        <taxon>Coccomyxa subellipsoidea</taxon>
    </lineage>
</organism>
<keyword evidence="3" id="KW-0150">Chloroplast</keyword>
<dbReference type="InterPro" id="IPR022796">
    <property type="entry name" value="Chloroa_b-bind"/>
</dbReference>
<evidence type="ECO:0000256" key="3">
    <source>
        <dbReference type="ARBA" id="ARBA00022528"/>
    </source>
</evidence>
<keyword evidence="5" id="KW-0812">Transmembrane</keyword>
<reference evidence="9 10" key="1">
    <citation type="journal article" date="2012" name="Genome Biol.">
        <title>The genome of the polar eukaryotic microalga coccomyxa subellipsoidea reveals traits of cold adaptation.</title>
        <authorList>
            <person name="Blanc G."/>
            <person name="Agarkova I."/>
            <person name="Grimwood J."/>
            <person name="Kuo A."/>
            <person name="Brueggeman A."/>
            <person name="Dunigan D."/>
            <person name="Gurnon J."/>
            <person name="Ladunga I."/>
            <person name="Lindquist E."/>
            <person name="Lucas S."/>
            <person name="Pangilinan J."/>
            <person name="Proschold T."/>
            <person name="Salamov A."/>
            <person name="Schmutz J."/>
            <person name="Weeks D."/>
            <person name="Yamada T."/>
            <person name="Claverie J.M."/>
            <person name="Grigoriev I."/>
            <person name="Van Etten J."/>
            <person name="Lomsadze A."/>
            <person name="Borodovsky M."/>
        </authorList>
    </citation>
    <scope>NUCLEOTIDE SEQUENCE [LARGE SCALE GENOMIC DNA]</scope>
    <source>
        <strain evidence="9 10">C-169</strain>
    </source>
</reference>
<evidence type="ECO:0000313" key="9">
    <source>
        <dbReference type="EMBL" id="EIE26971.1"/>
    </source>
</evidence>
<evidence type="ECO:0000313" key="10">
    <source>
        <dbReference type="Proteomes" id="UP000007264"/>
    </source>
</evidence>
<keyword evidence="10" id="KW-1185">Reference proteome</keyword>
<name>I0Z8K2_COCSC</name>
<evidence type="ECO:0000256" key="7">
    <source>
        <dbReference type="ARBA" id="ARBA00023136"/>
    </source>
</evidence>
<evidence type="ECO:0000256" key="2">
    <source>
        <dbReference type="ARBA" id="ARBA00004229"/>
    </source>
</evidence>
<evidence type="ECO:0000256" key="8">
    <source>
        <dbReference type="ARBA" id="ARBA00037956"/>
    </source>
</evidence>
<gene>
    <name evidence="9" type="ORF">COCSUDRAFT_59463</name>
</gene>
<protein>
    <submittedName>
        <fullName evidence="9">Uncharacterized protein</fullName>
    </submittedName>
</protein>
<dbReference type="EMBL" id="AGSI01000002">
    <property type="protein sequence ID" value="EIE26971.1"/>
    <property type="molecule type" value="Genomic_DNA"/>
</dbReference>
<dbReference type="AlphaFoldDB" id="I0Z8K2"/>